<dbReference type="Proteomes" id="UP000027120">
    <property type="component" value="Unassembled WGS sequence"/>
</dbReference>
<feature type="compositionally biased region" description="Basic and acidic residues" evidence="1">
    <location>
        <begin position="68"/>
        <end position="77"/>
    </location>
</feature>
<dbReference type="EMBL" id="KK786185">
    <property type="protein sequence ID" value="KDO39977.1"/>
    <property type="molecule type" value="Genomic_DNA"/>
</dbReference>
<protein>
    <submittedName>
        <fullName evidence="2">Uncharacterized protein</fullName>
    </submittedName>
</protein>
<organism evidence="2 3">
    <name type="scientific">Citrus sinensis</name>
    <name type="common">Sweet orange</name>
    <name type="synonym">Citrus aurantium var. sinensis</name>
    <dbReference type="NCBI Taxonomy" id="2711"/>
    <lineage>
        <taxon>Eukaryota</taxon>
        <taxon>Viridiplantae</taxon>
        <taxon>Streptophyta</taxon>
        <taxon>Embryophyta</taxon>
        <taxon>Tracheophyta</taxon>
        <taxon>Spermatophyta</taxon>
        <taxon>Magnoliopsida</taxon>
        <taxon>eudicotyledons</taxon>
        <taxon>Gunneridae</taxon>
        <taxon>Pentapetalae</taxon>
        <taxon>rosids</taxon>
        <taxon>malvids</taxon>
        <taxon>Sapindales</taxon>
        <taxon>Rutaceae</taxon>
        <taxon>Aurantioideae</taxon>
        <taxon>Citrus</taxon>
    </lineage>
</organism>
<name>A0A067DMY5_CITSI</name>
<feature type="region of interest" description="Disordered" evidence="1">
    <location>
        <begin position="59"/>
        <end position="94"/>
    </location>
</feature>
<accession>A0A067DMY5</accession>
<gene>
    <name evidence="2" type="ORF">CISIN_1g032779mg</name>
</gene>
<sequence>MFEKLWDHLHFEAALLFTWHLEEDLLTAPASCWHGLQIAFIEMHLGLDLAQKSHANKKLDPQTTLLKESCRSDGHGENDEDEESESRTSTFEKKRLVPPTSLLQALKKQKLLVMLSRLNLWICVIIELESDTCV</sequence>
<dbReference type="AlphaFoldDB" id="A0A067DMY5"/>
<reference evidence="2 3" key="1">
    <citation type="submission" date="2014-04" db="EMBL/GenBank/DDBJ databases">
        <authorList>
            <consortium name="International Citrus Genome Consortium"/>
            <person name="Gmitter F."/>
            <person name="Chen C."/>
            <person name="Farmerie W."/>
            <person name="Harkins T."/>
            <person name="Desany B."/>
            <person name="Mohiuddin M."/>
            <person name="Kodira C."/>
            <person name="Borodovsky M."/>
            <person name="Lomsadze A."/>
            <person name="Burns P."/>
            <person name="Jenkins J."/>
            <person name="Prochnik S."/>
            <person name="Shu S."/>
            <person name="Chapman J."/>
            <person name="Pitluck S."/>
            <person name="Schmutz J."/>
            <person name="Rokhsar D."/>
        </authorList>
    </citation>
    <scope>NUCLEOTIDE SEQUENCE</scope>
</reference>
<proteinExistence type="predicted"/>
<evidence type="ECO:0000313" key="3">
    <source>
        <dbReference type="Proteomes" id="UP000027120"/>
    </source>
</evidence>
<evidence type="ECO:0000313" key="2">
    <source>
        <dbReference type="EMBL" id="KDO39976.1"/>
    </source>
</evidence>
<keyword evidence="3" id="KW-1185">Reference proteome</keyword>
<dbReference type="EMBL" id="KK786185">
    <property type="protein sequence ID" value="KDO39976.1"/>
    <property type="molecule type" value="Genomic_DNA"/>
</dbReference>
<evidence type="ECO:0000256" key="1">
    <source>
        <dbReference type="SAM" id="MobiDB-lite"/>
    </source>
</evidence>